<accession>A0A5K7S9W9</accession>
<evidence type="ECO:0000313" key="5">
    <source>
        <dbReference type="EMBL" id="BBE18237.1"/>
    </source>
</evidence>
<dbReference type="GO" id="GO:0005524">
    <property type="term" value="F:ATP binding"/>
    <property type="evidence" value="ECO:0007669"/>
    <property type="project" value="UniProtKB-KW"/>
</dbReference>
<dbReference type="InterPro" id="IPR045851">
    <property type="entry name" value="AMP-bd_C_sf"/>
</dbReference>
<name>A0A5K7S9W9_9BACT</name>
<comment type="catalytic activity">
    <reaction evidence="3">
        <text>a long-chain fatty acid + ATP + CoA = a long-chain fatty acyl-CoA + AMP + diphosphate</text>
        <dbReference type="Rhea" id="RHEA:15421"/>
        <dbReference type="ChEBI" id="CHEBI:30616"/>
        <dbReference type="ChEBI" id="CHEBI:33019"/>
        <dbReference type="ChEBI" id="CHEBI:57287"/>
        <dbReference type="ChEBI" id="CHEBI:57560"/>
        <dbReference type="ChEBI" id="CHEBI:83139"/>
        <dbReference type="ChEBI" id="CHEBI:456215"/>
        <dbReference type="EC" id="6.2.1.3"/>
    </reaction>
    <physiologicalReaction direction="left-to-right" evidence="3">
        <dbReference type="Rhea" id="RHEA:15422"/>
    </physiologicalReaction>
</comment>
<protein>
    <submittedName>
        <fullName evidence="5">Long-chain-fatty-acid--CoA ligase</fullName>
    </submittedName>
</protein>
<dbReference type="PANTHER" id="PTHR43272">
    <property type="entry name" value="LONG-CHAIN-FATTY-ACID--COA LIGASE"/>
    <property type="match status" value="1"/>
</dbReference>
<proteinExistence type="predicted"/>
<dbReference type="PANTHER" id="PTHR43272:SF33">
    <property type="entry name" value="AMP-BINDING DOMAIN-CONTAINING PROTEIN-RELATED"/>
    <property type="match status" value="1"/>
</dbReference>
<evidence type="ECO:0000259" key="4">
    <source>
        <dbReference type="Pfam" id="PF00501"/>
    </source>
</evidence>
<sequence>MKRVKLIELYAEAFKKNWELPAFSDFQGSTCTYGEAAQIIRQIHAYFRESGIQKGDKIALLGRNSSNWAISFLAISGYGAVSVPVLPDFNPEDIHHILNHSESVFLFAADGLFEKLSREQIPAITGIVSLTDFSALSFLRQEEKDRWVKCFTVDYAGKSTPENFELDEYQDEDLSIISYTSGTSGFTKGVMIPSRSLLSNIIYAQEHMPLQAGDRIVSFLPMAHVFGLLFEFLFPVSVGCHVTFLSKAPTPQLIVKAFQEVKPRLILSVPLVVEKIYQKRILPALEKPIVKFLLKVPGIQMILYKKVRASLVETFGGRFHEIVIGGAPLNREVETFFRKIKFPFTIGYGMTECGPLVSYEPWSSFRPSSAGKLVDRMEIRIDSHDPYNEVGEILVKGNNVMLGYYKNEKATAETIDNEGWLRTGDLGIIDHDNFIYIRGRSKNMLLGPSGQNIYPEEMEAKLSNFPYVLECVITLREKKLVAFVFPDPELIEKEKPGEKRLNEIMADNCRQVNKVLPKFAQLNSIILVDKEFEKTPKRNIKRYLYT</sequence>
<organism evidence="5 6">
    <name type="scientific">Aquipluma nitroreducens</name>
    <dbReference type="NCBI Taxonomy" id="2010828"/>
    <lineage>
        <taxon>Bacteria</taxon>
        <taxon>Pseudomonadati</taxon>
        <taxon>Bacteroidota</taxon>
        <taxon>Bacteroidia</taxon>
        <taxon>Marinilabiliales</taxon>
        <taxon>Prolixibacteraceae</taxon>
        <taxon>Aquipluma</taxon>
    </lineage>
</organism>
<evidence type="ECO:0000256" key="1">
    <source>
        <dbReference type="ARBA" id="ARBA00022741"/>
    </source>
</evidence>
<gene>
    <name evidence="5" type="ORF">AQPE_2399</name>
</gene>
<dbReference type="KEGG" id="anf:AQPE_2399"/>
<dbReference type="Pfam" id="PF00501">
    <property type="entry name" value="AMP-binding"/>
    <property type="match status" value="1"/>
</dbReference>
<evidence type="ECO:0000256" key="3">
    <source>
        <dbReference type="ARBA" id="ARBA00024484"/>
    </source>
</evidence>
<reference evidence="5" key="1">
    <citation type="journal article" date="2020" name="Int. J. Syst. Evol. Microbiol.">
        <title>Aquipluma nitroreducens gen. nov. sp. nov., a novel facultatively anaerobic bacterium isolated from a freshwater lake.</title>
        <authorList>
            <person name="Watanabe M."/>
            <person name="Kojima H."/>
            <person name="Fukui M."/>
        </authorList>
    </citation>
    <scope>NUCLEOTIDE SEQUENCE</scope>
    <source>
        <strain evidence="5">MeG22</strain>
    </source>
</reference>
<dbReference type="AlphaFoldDB" id="A0A5K7S9W9"/>
<dbReference type="Gene3D" id="3.30.300.30">
    <property type="match status" value="1"/>
</dbReference>
<dbReference type="GO" id="GO:0004467">
    <property type="term" value="F:long-chain fatty acid-CoA ligase activity"/>
    <property type="evidence" value="ECO:0007669"/>
    <property type="project" value="UniProtKB-EC"/>
</dbReference>
<dbReference type="EMBL" id="AP018694">
    <property type="protein sequence ID" value="BBE18237.1"/>
    <property type="molecule type" value="Genomic_DNA"/>
</dbReference>
<evidence type="ECO:0000256" key="2">
    <source>
        <dbReference type="ARBA" id="ARBA00022840"/>
    </source>
</evidence>
<keyword evidence="5" id="KW-0436">Ligase</keyword>
<feature type="domain" description="AMP-dependent synthetase/ligase" evidence="4">
    <location>
        <begin position="15"/>
        <end position="405"/>
    </location>
</feature>
<dbReference type="SUPFAM" id="SSF56801">
    <property type="entry name" value="Acetyl-CoA synthetase-like"/>
    <property type="match status" value="1"/>
</dbReference>
<dbReference type="InterPro" id="IPR042099">
    <property type="entry name" value="ANL_N_sf"/>
</dbReference>
<dbReference type="RefSeq" id="WP_318351162.1">
    <property type="nucleotide sequence ID" value="NZ_AP018694.1"/>
</dbReference>
<dbReference type="Gene3D" id="3.40.50.12780">
    <property type="entry name" value="N-terminal domain of ligase-like"/>
    <property type="match status" value="1"/>
</dbReference>
<keyword evidence="2" id="KW-0067">ATP-binding</keyword>
<keyword evidence="6" id="KW-1185">Reference proteome</keyword>
<dbReference type="Pfam" id="PF23562">
    <property type="entry name" value="AMP-binding_C_3"/>
    <property type="match status" value="1"/>
</dbReference>
<dbReference type="GO" id="GO:0016020">
    <property type="term" value="C:membrane"/>
    <property type="evidence" value="ECO:0007669"/>
    <property type="project" value="TreeGrafter"/>
</dbReference>
<evidence type="ECO:0000313" key="6">
    <source>
        <dbReference type="Proteomes" id="UP001193389"/>
    </source>
</evidence>
<dbReference type="InterPro" id="IPR000873">
    <property type="entry name" value="AMP-dep_synth/lig_dom"/>
</dbReference>
<dbReference type="Proteomes" id="UP001193389">
    <property type="component" value="Chromosome"/>
</dbReference>
<keyword evidence="1" id="KW-0547">Nucleotide-binding</keyword>